<organism evidence="2">
    <name type="scientific">viral metagenome</name>
    <dbReference type="NCBI Taxonomy" id="1070528"/>
    <lineage>
        <taxon>unclassified sequences</taxon>
        <taxon>metagenomes</taxon>
        <taxon>organismal metagenomes</taxon>
    </lineage>
</organism>
<protein>
    <recommendedName>
        <fullName evidence="1">Helicase/UvrB N-terminal domain-containing protein</fullName>
    </recommendedName>
</protein>
<feature type="domain" description="Helicase/UvrB N-terminal" evidence="1">
    <location>
        <begin position="111"/>
        <end position="265"/>
    </location>
</feature>
<reference evidence="2" key="1">
    <citation type="journal article" date="2020" name="Nature">
        <title>Giant virus diversity and host interactions through global metagenomics.</title>
        <authorList>
            <person name="Schulz F."/>
            <person name="Roux S."/>
            <person name="Paez-Espino D."/>
            <person name="Jungbluth S."/>
            <person name="Walsh D.A."/>
            <person name="Denef V.J."/>
            <person name="McMahon K.D."/>
            <person name="Konstantinidis K.T."/>
            <person name="Eloe-Fadrosh E.A."/>
            <person name="Kyrpides N.C."/>
            <person name="Woyke T."/>
        </authorList>
    </citation>
    <scope>NUCLEOTIDE SEQUENCE</scope>
    <source>
        <strain evidence="2">GVMAG-S-ERX555931-87</strain>
    </source>
</reference>
<sequence>MTDNYIQYIDYYQSKISNDGNSEKIYHEIDNITHNNYTVNSGDYPVYNDKSFIENLSNKFEYKYNKSLLNINELNEKCERNIKLNDGNVLTNEFELTNNQQFLGNFINNNTPYKSLLIFHGTGVGKTCTAINISSSFRDSNMNKDERIIALVSKNIRGSWKDTIYDKNKDSNQQCSGDSFEDIINIEDKRLTNRKVNTMIKNFYEFYGYLKFANMVKKLIYNGIKGEKLSSTELEEREKRIINQHFSNRILIIDEIHNLREDKNLGKGIDGQTKFKKGMKVYWEDESGKIRYGEIISTEGKKSKKLFNIKSIEDETIHKVPELVIDKSEENDKKAREIIEKVIKYSTGLRLIIMSATPMFNKSTEIIWLLNLLLKNDNRPIINYEDVFEKTKKGDKLTEKGMDIIKSKSKGYVSYLRGENPISFPIRLYPDSNNDKLCMMAKDEGGYDHLEYPTRSLFNEGKRLISSALHKFKFMKIYNTQMINNQLDIYRDFISFMESNRKKGEIRLSDRNIGLQISNVVYSSDKDEDYNRCFGRIGYDRFINENIERKRKRCSYINPKEPLFDRDNLINISCKFNNILSNLSKSKSEGIIFIYSDYIYSGLLPMALALEHLGFEKYGGQDILDYPEWKEGTDNNSTKRQPIDHLWNPMSEKKGKRAKYIILSGDTTLSPNNNEERKKSMAPNNSNGEEIKIILGNAVTSEGMDFKNIREIHVLDPWYHLYKIEQIIGRGIRLCSHSDIRKDKRNVTVYLHTSSIKPEIESIDTNTYRIAEEKASQIGYIEKILKENAIDSILNKQINHIKNMKDLTIVTSRKVKKTMDVNDKEYSKVCSFIKCGMDIQKLDKEDEIDMSTYTIDNIKHQIKLISKIISESYRETTTYILNDLLEIVNNLIDTNDKIIYHALDFMIDNKVSIWNNNRNGYIIKSNIYYVFQPREEFDTSVPLYYRNNKKVKDTLYINYDSSLEIQYSNSYSCSEDYNAIYEGIKIDLNERVKNIIEEYKVFEDENTLRRIIKKSIIDRLIYEKKVILLKEILCEHISTGEPPVDKIDNELFKFFKDNLIRKDENGEYSIYDKSKDEVVGFFLFNTKKYNVNKDKNIMEDFSFFIYEDTEWKELDNIGKLSIKDNFKKNKTTVKTTALWGYSFKDEEERHLFKIVDSKSEVSKTPGRVIGNEGHKPITLIKELSNVFPKKYQMFMDHCIKEINKTEEEILDTKRIDLYLSPEHEEMSEKGQIKDFTRAKKEKKKEWEEYLNIRKGNRREKFSDIIKGQEDETEIIKLVIEHMRNITNWLKWQKKNTNIAKNLKTDAWASHPLNSGPIQYVTKGYLIKLFEYSFRASYKYLPYDIFLLKYGF</sequence>
<proteinExistence type="predicted"/>
<dbReference type="SUPFAM" id="SSF52540">
    <property type="entry name" value="P-loop containing nucleoside triphosphate hydrolases"/>
    <property type="match status" value="2"/>
</dbReference>
<evidence type="ECO:0000313" key="2">
    <source>
        <dbReference type="EMBL" id="QHT36485.1"/>
    </source>
</evidence>
<dbReference type="InterPro" id="IPR006935">
    <property type="entry name" value="Helicase/UvrB_N"/>
</dbReference>
<evidence type="ECO:0000259" key="1">
    <source>
        <dbReference type="Pfam" id="PF04851"/>
    </source>
</evidence>
<dbReference type="GO" id="GO:0005524">
    <property type="term" value="F:ATP binding"/>
    <property type="evidence" value="ECO:0007669"/>
    <property type="project" value="InterPro"/>
</dbReference>
<name>A0A6C0FBD8_9ZZZZ</name>
<dbReference type="Pfam" id="PF04851">
    <property type="entry name" value="ResIII"/>
    <property type="match status" value="1"/>
</dbReference>
<dbReference type="EMBL" id="MN738743">
    <property type="protein sequence ID" value="QHT36485.1"/>
    <property type="molecule type" value="Genomic_DNA"/>
</dbReference>
<dbReference type="GO" id="GO:0003677">
    <property type="term" value="F:DNA binding"/>
    <property type="evidence" value="ECO:0007669"/>
    <property type="project" value="InterPro"/>
</dbReference>
<dbReference type="InterPro" id="IPR027417">
    <property type="entry name" value="P-loop_NTPase"/>
</dbReference>
<dbReference type="GO" id="GO:0016787">
    <property type="term" value="F:hydrolase activity"/>
    <property type="evidence" value="ECO:0007669"/>
    <property type="project" value="InterPro"/>
</dbReference>
<dbReference type="Gene3D" id="3.40.50.300">
    <property type="entry name" value="P-loop containing nucleotide triphosphate hydrolases"/>
    <property type="match status" value="2"/>
</dbReference>
<accession>A0A6C0FBD8</accession>